<evidence type="ECO:0000313" key="3">
    <source>
        <dbReference type="Proteomes" id="UP000613177"/>
    </source>
</evidence>
<gene>
    <name evidence="2" type="ORF">INT48_008374</name>
</gene>
<evidence type="ECO:0000256" key="1">
    <source>
        <dbReference type="SAM" id="MobiDB-lite"/>
    </source>
</evidence>
<keyword evidence="3" id="KW-1185">Reference proteome</keyword>
<sequence length="407" mass="45799">MYHTNARFNRYGGFNKREHIVKFKIRDKATTPSIIGITKAQPVVSCSSSSSSSVDPFDFTHLEKSVIKNLPSKAPDITNKSPVLENDTIFDFPDTEETLEVKLMVASGRAIPEHHKKPKKTKKKSSPVNTPRSSSSSTTTTNTPKKSSQKKKSNKTPIMQQSRSEQGMVSLQQQRQNRLPLQNLLQSQQSLSQYSLSQQALLPHPSDQQQQQLVQGYQESVFDIFDFDYNPQISIRHSSAINDTYGTSYAANTMQPNQTYSSQSYTQCPNLYTQSNSQSNIISSQPASLVSISSLLNDTTSLSQVTEFLNETPKPKPPKRKRNLVSHLKTARGETAPAPNFDFLSDEEDLIPIRDIRSIERSVSPELTYSQRMELELNAMTEPAPISIKSTRAPYRPQNKMNVKFTF</sequence>
<organism evidence="2 3">
    <name type="scientific">Thamnidium elegans</name>
    <dbReference type="NCBI Taxonomy" id="101142"/>
    <lineage>
        <taxon>Eukaryota</taxon>
        <taxon>Fungi</taxon>
        <taxon>Fungi incertae sedis</taxon>
        <taxon>Mucoromycota</taxon>
        <taxon>Mucoromycotina</taxon>
        <taxon>Mucoromycetes</taxon>
        <taxon>Mucorales</taxon>
        <taxon>Mucorineae</taxon>
        <taxon>Mucoraceae</taxon>
        <taxon>Thamnidium</taxon>
    </lineage>
</organism>
<feature type="region of interest" description="Disordered" evidence="1">
    <location>
        <begin position="107"/>
        <end position="174"/>
    </location>
</feature>
<feature type="compositionally biased region" description="Polar residues" evidence="1">
    <location>
        <begin position="158"/>
        <end position="169"/>
    </location>
</feature>
<dbReference type="AlphaFoldDB" id="A0A8H7VYS9"/>
<proteinExistence type="predicted"/>
<comment type="caution">
    <text evidence="2">The sequence shown here is derived from an EMBL/GenBank/DDBJ whole genome shotgun (WGS) entry which is preliminary data.</text>
</comment>
<reference evidence="2" key="1">
    <citation type="submission" date="2021-01" db="EMBL/GenBank/DDBJ databases">
        <title>Metabolic potential, ecology and presence of endohyphal bacteria is reflected in genomic diversity of Mucoromycotina.</title>
        <authorList>
            <person name="Muszewska A."/>
            <person name="Okrasinska A."/>
            <person name="Steczkiewicz K."/>
            <person name="Drgas O."/>
            <person name="Orlowska M."/>
            <person name="Perlinska-Lenart U."/>
            <person name="Aleksandrzak-Piekarczyk T."/>
            <person name="Szatraj K."/>
            <person name="Zielenkiewicz U."/>
            <person name="Pilsyk S."/>
            <person name="Malc E."/>
            <person name="Mieczkowski P."/>
            <person name="Kruszewska J.S."/>
            <person name="Biernat P."/>
            <person name="Pawlowska J."/>
        </authorList>
    </citation>
    <scope>NUCLEOTIDE SEQUENCE</scope>
    <source>
        <strain evidence="2">WA0000018081</strain>
    </source>
</reference>
<protein>
    <submittedName>
        <fullName evidence="2">Uncharacterized protein</fullName>
    </submittedName>
</protein>
<dbReference type="Proteomes" id="UP000613177">
    <property type="component" value="Unassembled WGS sequence"/>
</dbReference>
<evidence type="ECO:0000313" key="2">
    <source>
        <dbReference type="EMBL" id="KAG2236392.1"/>
    </source>
</evidence>
<name>A0A8H7VYS9_9FUNG</name>
<feature type="compositionally biased region" description="Low complexity" evidence="1">
    <location>
        <begin position="126"/>
        <end position="146"/>
    </location>
</feature>
<accession>A0A8H7VYS9</accession>
<feature type="compositionally biased region" description="Basic residues" evidence="1">
    <location>
        <begin position="114"/>
        <end position="125"/>
    </location>
</feature>
<dbReference type="EMBL" id="JAEPRE010000018">
    <property type="protein sequence ID" value="KAG2236392.1"/>
    <property type="molecule type" value="Genomic_DNA"/>
</dbReference>